<reference evidence="5 6" key="1">
    <citation type="submission" date="2016-05" db="EMBL/GenBank/DDBJ databases">
        <title>Genome sequencing reveals origins of a unique bacterial endosymbiosis in the earliest lineages of terrestrial Fungi.</title>
        <authorList>
            <consortium name="DOE Joint Genome Institute"/>
            <person name="Uehling J."/>
            <person name="Gryganskyi A."/>
            <person name="Hameed K."/>
            <person name="Tschaplinski T."/>
            <person name="Misztal P."/>
            <person name="Wu S."/>
            <person name="Desiro A."/>
            <person name="Vande Pol N."/>
            <person name="Du Z.-Y."/>
            <person name="Zienkiewicz A."/>
            <person name="Zienkiewicz K."/>
            <person name="Morin E."/>
            <person name="Tisserant E."/>
            <person name="Splivallo R."/>
            <person name="Hainaut M."/>
            <person name="Henrissat B."/>
            <person name="Ohm R."/>
            <person name="Kuo A."/>
            <person name="Yan J."/>
            <person name="Lipzen A."/>
            <person name="Nolan M."/>
            <person name="Labutti K."/>
            <person name="Barry K."/>
            <person name="Goldstein A."/>
            <person name="Labbe J."/>
            <person name="Schadt C."/>
            <person name="Tuskan G."/>
            <person name="Grigoriev I."/>
            <person name="Martin F."/>
            <person name="Vilgalys R."/>
            <person name="Bonito G."/>
        </authorList>
    </citation>
    <scope>NUCLEOTIDE SEQUENCE [LARGE SCALE GENOMIC DNA]</scope>
    <source>
        <strain evidence="5 6">AG-77</strain>
    </source>
</reference>
<keyword evidence="3" id="KW-0067">ATP-binding</keyword>
<keyword evidence="2" id="KW-0378">Hydrolase</keyword>
<dbReference type="InterPro" id="IPR006500">
    <property type="entry name" value="Helicase_put_C_phage/plasmid"/>
</dbReference>
<evidence type="ECO:0000256" key="3">
    <source>
        <dbReference type="ARBA" id="ARBA00022840"/>
    </source>
</evidence>
<dbReference type="GO" id="GO:0016787">
    <property type="term" value="F:hydrolase activity"/>
    <property type="evidence" value="ECO:0007669"/>
    <property type="project" value="UniProtKB-KW"/>
</dbReference>
<dbReference type="NCBIfam" id="TIGR01613">
    <property type="entry name" value="primase_Cterm"/>
    <property type="match status" value="1"/>
</dbReference>
<keyword evidence="1" id="KW-0547">Nucleotide-binding</keyword>
<dbReference type="InterPro" id="IPR045455">
    <property type="entry name" value="NrS-1_pol-like_helicase"/>
</dbReference>
<name>A0A197JVY3_9FUNG</name>
<keyword evidence="6" id="KW-1185">Reference proteome</keyword>
<dbReference type="EMBL" id="KV442043">
    <property type="protein sequence ID" value="OAQ29128.1"/>
    <property type="molecule type" value="Genomic_DNA"/>
</dbReference>
<sequence>MSKMKVSGNIKERTGRLYLQMLPIGINTITPVSILLRDLDDILGQLQVPDRRCMAYNNGYHTLLLLVSVNVRVEMGIIQRLGLKYTIVHIRDLELRDMILVDTIPKVDHRTPIRKFLRVDDPYEDPDADWMEDLHCLEVIRLVEDTHDTTHLKVVHGNTIDDPVIRYAGEFIHACPHTESLYILMGMVNYHASLVGEDMYDGIEPTPCTRLEMESLMMGISRESYNVYISNVSMERCALLVESHRQSPMTQSEAGIVAILYDGYVAKYVSVGIQGREMALWGCLNGVWREVSIADIWRDLVGIIAIYMDKQGLTDVRKYLGSVSARERIIKDLMYRICDDRLLSKLNSNSHLIGMANGVYDTDMGILRDPLPADYISMSTGRRLVLEVDYWKHKTKALMNILCRIFPEKDLLRYFIATCAGMLEGSNKNKLVYVWWGKGNNGKSMIEKLVSKALGDYATVAATSLITGKRPSADNATPQLSALEGKLVVFLQEPNPNEVIRIGIVKELSGGDTITTRALFRSPRTFTPKFKLVLVCNNVMEIPNADIAFRNRLVVIPFVSTFVTREDYNGMKKGKHTYIMDTGIARNIAEYADVFLCMLVKEYQRIKGMETVEVPEVVRRATKDYMDYNNSCLSFINACVTTDDVSETPVDIMYAEYRHWVREMGLGFMDINRFRDELSYRGYTMERGQDGKLVVCGTRIEIGL</sequence>
<dbReference type="Pfam" id="PF08706">
    <property type="entry name" value="D5_N"/>
    <property type="match status" value="1"/>
</dbReference>
<dbReference type="InterPro" id="IPR051620">
    <property type="entry name" value="ORF904-like_C"/>
</dbReference>
<dbReference type="PROSITE" id="PS51206">
    <property type="entry name" value="SF3_HELICASE_1"/>
    <property type="match status" value="1"/>
</dbReference>
<dbReference type="PANTHER" id="PTHR35372:SF2">
    <property type="entry name" value="SF3 HELICASE DOMAIN-CONTAINING PROTEIN"/>
    <property type="match status" value="1"/>
</dbReference>
<evidence type="ECO:0000313" key="6">
    <source>
        <dbReference type="Proteomes" id="UP000078512"/>
    </source>
</evidence>
<evidence type="ECO:0000256" key="1">
    <source>
        <dbReference type="ARBA" id="ARBA00022741"/>
    </source>
</evidence>
<evidence type="ECO:0000259" key="4">
    <source>
        <dbReference type="PROSITE" id="PS51206"/>
    </source>
</evidence>
<organism evidence="5 6">
    <name type="scientific">Linnemannia elongata AG-77</name>
    <dbReference type="NCBI Taxonomy" id="1314771"/>
    <lineage>
        <taxon>Eukaryota</taxon>
        <taxon>Fungi</taxon>
        <taxon>Fungi incertae sedis</taxon>
        <taxon>Mucoromycota</taxon>
        <taxon>Mortierellomycotina</taxon>
        <taxon>Mortierellomycetes</taxon>
        <taxon>Mortierellales</taxon>
        <taxon>Mortierellaceae</taxon>
        <taxon>Linnemannia</taxon>
    </lineage>
</organism>
<dbReference type="AlphaFoldDB" id="A0A197JVY3"/>
<dbReference type="InterPro" id="IPR027417">
    <property type="entry name" value="P-loop_NTPase"/>
</dbReference>
<evidence type="ECO:0000256" key="2">
    <source>
        <dbReference type="ARBA" id="ARBA00022801"/>
    </source>
</evidence>
<dbReference type="Gene3D" id="3.40.50.300">
    <property type="entry name" value="P-loop containing nucleotide triphosphate hydrolases"/>
    <property type="match status" value="1"/>
</dbReference>
<proteinExistence type="predicted"/>
<dbReference type="Proteomes" id="UP000078512">
    <property type="component" value="Unassembled WGS sequence"/>
</dbReference>
<gene>
    <name evidence="5" type="ORF">K457DRAFT_138161</name>
</gene>
<evidence type="ECO:0000313" key="5">
    <source>
        <dbReference type="EMBL" id="OAQ29128.1"/>
    </source>
</evidence>
<dbReference type="GO" id="GO:0005524">
    <property type="term" value="F:ATP binding"/>
    <property type="evidence" value="ECO:0007669"/>
    <property type="project" value="UniProtKB-KW"/>
</dbReference>
<dbReference type="OrthoDB" id="2414601at2759"/>
<dbReference type="InterPro" id="IPR014818">
    <property type="entry name" value="Phage/plasmid_primase_P4_C"/>
</dbReference>
<protein>
    <submittedName>
        <fullName evidence="5">Phage/plasmid primase</fullName>
    </submittedName>
</protein>
<dbReference type="PANTHER" id="PTHR35372">
    <property type="entry name" value="ATP BINDING PROTEIN-RELATED"/>
    <property type="match status" value="1"/>
</dbReference>
<dbReference type="SUPFAM" id="SSF52540">
    <property type="entry name" value="P-loop containing nucleoside triphosphate hydrolases"/>
    <property type="match status" value="1"/>
</dbReference>
<dbReference type="InterPro" id="IPR014015">
    <property type="entry name" value="Helicase_SF3_DNA-vir"/>
</dbReference>
<dbReference type="STRING" id="1314771.A0A197JVY3"/>
<dbReference type="Pfam" id="PF19263">
    <property type="entry name" value="DUF5906"/>
    <property type="match status" value="1"/>
</dbReference>
<feature type="domain" description="SF3 helicase" evidence="4">
    <location>
        <begin position="407"/>
        <end position="571"/>
    </location>
</feature>
<accession>A0A197JVY3</accession>